<evidence type="ECO:0000313" key="3">
    <source>
        <dbReference type="EMBL" id="CAJ1944921.1"/>
    </source>
</evidence>
<dbReference type="PANTHER" id="PTHR33124:SF100">
    <property type="entry name" value="TRANSCRIPTION FACTOR BHLH FAMILY"/>
    <property type="match status" value="1"/>
</dbReference>
<keyword evidence="1" id="KW-0805">Transcription regulation</keyword>
<organism evidence="3 4">
    <name type="scientific">Sphenostylis stenocarpa</name>
    <dbReference type="NCBI Taxonomy" id="92480"/>
    <lineage>
        <taxon>Eukaryota</taxon>
        <taxon>Viridiplantae</taxon>
        <taxon>Streptophyta</taxon>
        <taxon>Embryophyta</taxon>
        <taxon>Tracheophyta</taxon>
        <taxon>Spermatophyta</taxon>
        <taxon>Magnoliopsida</taxon>
        <taxon>eudicotyledons</taxon>
        <taxon>Gunneridae</taxon>
        <taxon>Pentapetalae</taxon>
        <taxon>rosids</taxon>
        <taxon>fabids</taxon>
        <taxon>Fabales</taxon>
        <taxon>Fabaceae</taxon>
        <taxon>Papilionoideae</taxon>
        <taxon>50 kb inversion clade</taxon>
        <taxon>NPAAA clade</taxon>
        <taxon>indigoferoid/millettioid clade</taxon>
        <taxon>Phaseoleae</taxon>
        <taxon>Sphenostylis</taxon>
    </lineage>
</organism>
<evidence type="ECO:0000313" key="4">
    <source>
        <dbReference type="Proteomes" id="UP001189624"/>
    </source>
</evidence>
<proteinExistence type="predicted"/>
<evidence type="ECO:0000256" key="1">
    <source>
        <dbReference type="ARBA" id="ARBA00023015"/>
    </source>
</evidence>
<gene>
    <name evidence="3" type="ORF">AYBTSS11_LOCUS12180</name>
</gene>
<dbReference type="Gramene" id="rna-AYBTSS11_LOCUS12180">
    <property type="protein sequence ID" value="CAJ1944921.1"/>
    <property type="gene ID" value="gene-AYBTSS11_LOCUS12180"/>
</dbReference>
<name>A0AA86SN45_9FABA</name>
<dbReference type="GO" id="GO:0006355">
    <property type="term" value="P:regulation of DNA-templated transcription"/>
    <property type="evidence" value="ECO:0007669"/>
    <property type="project" value="InterPro"/>
</dbReference>
<dbReference type="AlphaFoldDB" id="A0AA86SN45"/>
<sequence>MHEPSCEKDCVCKMSTRRWSRHVKGRKRRAKVCLPNNAVKVKPSLQKKLRELQGEVPGSEGIDMQTLFQNIEQYIFQLEAKVTVLRCLSNLYGV</sequence>
<keyword evidence="2" id="KW-0804">Transcription</keyword>
<dbReference type="PANTHER" id="PTHR33124">
    <property type="entry name" value="TRANSCRIPTION FACTOR IBH1-LIKE 1"/>
    <property type="match status" value="1"/>
</dbReference>
<dbReference type="Proteomes" id="UP001189624">
    <property type="component" value="Chromosome 3"/>
</dbReference>
<dbReference type="InterPro" id="IPR044660">
    <property type="entry name" value="IBH1-like"/>
</dbReference>
<dbReference type="EMBL" id="OY731400">
    <property type="protein sequence ID" value="CAJ1944921.1"/>
    <property type="molecule type" value="Genomic_DNA"/>
</dbReference>
<protein>
    <submittedName>
        <fullName evidence="3">Uncharacterized protein</fullName>
    </submittedName>
</protein>
<evidence type="ECO:0000256" key="2">
    <source>
        <dbReference type="ARBA" id="ARBA00023163"/>
    </source>
</evidence>
<accession>A0AA86SN45</accession>
<keyword evidence="4" id="KW-1185">Reference proteome</keyword>
<reference evidence="3" key="1">
    <citation type="submission" date="2023-10" db="EMBL/GenBank/DDBJ databases">
        <authorList>
            <person name="Domelevo Entfellner J.-B."/>
        </authorList>
    </citation>
    <scope>NUCLEOTIDE SEQUENCE</scope>
</reference>